<evidence type="ECO:0000313" key="4">
    <source>
        <dbReference type="EMBL" id="ACQ82146.1"/>
    </source>
</evidence>
<evidence type="ECO:0000259" key="3">
    <source>
        <dbReference type="Pfam" id="PF13280"/>
    </source>
</evidence>
<protein>
    <submittedName>
        <fullName evidence="4">Helix-turn-helix type 11 domain protein</fullName>
    </submittedName>
</protein>
<evidence type="ECO:0000313" key="5">
    <source>
        <dbReference type="Proteomes" id="UP000007962"/>
    </source>
</evidence>
<evidence type="ECO:0000256" key="1">
    <source>
        <dbReference type="SAM" id="MobiDB-lite"/>
    </source>
</evidence>
<feature type="region of interest" description="Disordered" evidence="1">
    <location>
        <begin position="139"/>
        <end position="160"/>
    </location>
</feature>
<dbReference type="Gene3D" id="1.10.10.10">
    <property type="entry name" value="Winged helix-like DNA-binding domain superfamily/Winged helix DNA-binding domain"/>
    <property type="match status" value="1"/>
</dbReference>
<dbReference type="HOGENOM" id="CLU_041141_7_0_11"/>
<dbReference type="InterPro" id="IPR036390">
    <property type="entry name" value="WH_DNA-bd_sf"/>
</dbReference>
<dbReference type="Pfam" id="PF13280">
    <property type="entry name" value="WYL"/>
    <property type="match status" value="1"/>
</dbReference>
<dbReference type="STRING" id="471853.Bcav_3904"/>
<reference evidence="4 5" key="1">
    <citation type="journal article" date="2009" name="Stand. Genomic Sci.">
        <title>Complete genome sequence of Beutenbergia cavernae type strain (HKI 0122).</title>
        <authorList>
            <person name="Land M."/>
            <person name="Pukall R."/>
            <person name="Abt B."/>
            <person name="Goker M."/>
            <person name="Rohde M."/>
            <person name="Glavina Del Rio T."/>
            <person name="Tice H."/>
            <person name="Copeland A."/>
            <person name="Cheng J.F."/>
            <person name="Lucas S."/>
            <person name="Chen F."/>
            <person name="Nolan M."/>
            <person name="Bruce D."/>
            <person name="Goodwin L."/>
            <person name="Pitluck S."/>
            <person name="Ivanova N."/>
            <person name="Mavromatis K."/>
            <person name="Ovchinnikova G."/>
            <person name="Pati A."/>
            <person name="Chen A."/>
            <person name="Palaniappan K."/>
            <person name="Hauser L."/>
            <person name="Chang Y.J."/>
            <person name="Jefferies C.C."/>
            <person name="Saunders E."/>
            <person name="Brettin T."/>
            <person name="Detter J.C."/>
            <person name="Han C."/>
            <person name="Chain P."/>
            <person name="Bristow J."/>
            <person name="Eisen J.A."/>
            <person name="Markowitz V."/>
            <person name="Hugenholtz P."/>
            <person name="Kyrpides N.C."/>
            <person name="Klenk H.P."/>
            <person name="Lapidus A."/>
        </authorList>
    </citation>
    <scope>NUCLEOTIDE SEQUENCE [LARGE SCALE GENOMIC DNA]</scope>
    <source>
        <strain evidence="5">ATCC BAA-8 / DSM 12333 / NBRC 16432</strain>
    </source>
</reference>
<dbReference type="eggNOG" id="COG2378">
    <property type="taxonomic scope" value="Bacteria"/>
</dbReference>
<feature type="domain" description="Helix-turn-helix type 11" evidence="2">
    <location>
        <begin position="6"/>
        <end position="62"/>
    </location>
</feature>
<feature type="domain" description="WYL" evidence="3">
    <location>
        <begin position="169"/>
        <end position="235"/>
    </location>
</feature>
<dbReference type="PROSITE" id="PS52050">
    <property type="entry name" value="WYL"/>
    <property type="match status" value="1"/>
</dbReference>
<dbReference type="Pfam" id="PF08279">
    <property type="entry name" value="HTH_11"/>
    <property type="match status" value="1"/>
</dbReference>
<sequence>MNKTERLYALAEELRRVGRAGTTGPRLARELEVSERTVKRDIAALQQAGLPIWAQSGPGGGYVLAGSASLPPVNFTPSQAVAVAVALATVPPGGPFAVDAAAARRKIWDTLDDDAAARAQRLASRVWVDHGAEILSQSDTEPLAVAQSSSRERVTSGGVMQRATRHVRTLRAVEDSLATSRTLSLRYVDRRGAETQRRVEPIILAHTGGAWYLVAWDRLRDAVRWFRLNRVVRADVTAETYEPRPVEVIGTPPSEARPVV</sequence>
<dbReference type="InterPro" id="IPR013196">
    <property type="entry name" value="HTH_11"/>
</dbReference>
<dbReference type="OrthoDB" id="9807255at2"/>
<keyword evidence="5" id="KW-1185">Reference proteome</keyword>
<evidence type="ECO:0000259" key="2">
    <source>
        <dbReference type="Pfam" id="PF08279"/>
    </source>
</evidence>
<dbReference type="AlphaFoldDB" id="C5C4M2"/>
<name>C5C4M2_BEUC1</name>
<dbReference type="EMBL" id="CP001618">
    <property type="protein sequence ID" value="ACQ82146.1"/>
    <property type="molecule type" value="Genomic_DNA"/>
</dbReference>
<dbReference type="InterPro" id="IPR036388">
    <property type="entry name" value="WH-like_DNA-bd_sf"/>
</dbReference>
<dbReference type="RefSeq" id="WP_015884383.1">
    <property type="nucleotide sequence ID" value="NC_012669.1"/>
</dbReference>
<dbReference type="Proteomes" id="UP000007962">
    <property type="component" value="Chromosome"/>
</dbReference>
<accession>C5C4M2</accession>
<dbReference type="SUPFAM" id="SSF46785">
    <property type="entry name" value="Winged helix' DNA-binding domain"/>
    <property type="match status" value="1"/>
</dbReference>
<dbReference type="PANTHER" id="PTHR34580:SF1">
    <property type="entry name" value="PROTEIN PAFC"/>
    <property type="match status" value="1"/>
</dbReference>
<dbReference type="InterPro" id="IPR051534">
    <property type="entry name" value="CBASS_pafABC_assoc_protein"/>
</dbReference>
<proteinExistence type="predicted"/>
<gene>
    <name evidence="4" type="ordered locus">Bcav_3904</name>
</gene>
<dbReference type="PANTHER" id="PTHR34580">
    <property type="match status" value="1"/>
</dbReference>
<organism evidence="4 5">
    <name type="scientific">Beutenbergia cavernae (strain ATCC BAA-8 / DSM 12333 / CCUG 43141 / JCM 11478 / NBRC 16432 / NCIMB 13614 / HKI 0122)</name>
    <dbReference type="NCBI Taxonomy" id="471853"/>
    <lineage>
        <taxon>Bacteria</taxon>
        <taxon>Bacillati</taxon>
        <taxon>Actinomycetota</taxon>
        <taxon>Actinomycetes</taxon>
        <taxon>Micrococcales</taxon>
        <taxon>Beutenbergiaceae</taxon>
        <taxon>Beutenbergia</taxon>
    </lineage>
</organism>
<dbReference type="InterPro" id="IPR026881">
    <property type="entry name" value="WYL_dom"/>
</dbReference>
<dbReference type="KEGG" id="bcv:Bcav_3904"/>